<keyword evidence="9 13" id="KW-0479">Metal-binding</keyword>
<evidence type="ECO:0000256" key="2">
    <source>
        <dbReference type="ARBA" id="ARBA00002901"/>
    </source>
</evidence>
<evidence type="ECO:0000256" key="10">
    <source>
        <dbReference type="ARBA" id="ARBA00022842"/>
    </source>
</evidence>
<keyword evidence="11 13" id="KW-0501">Molybdenum cofactor biosynthesis</keyword>
<dbReference type="GO" id="GO:0005829">
    <property type="term" value="C:cytosol"/>
    <property type="evidence" value="ECO:0007669"/>
    <property type="project" value="TreeGrafter"/>
</dbReference>
<dbReference type="NCBIfam" id="TIGR00177">
    <property type="entry name" value="molyb_syn"/>
    <property type="match status" value="1"/>
</dbReference>
<evidence type="ECO:0000256" key="13">
    <source>
        <dbReference type="RuleBase" id="RU365090"/>
    </source>
</evidence>
<dbReference type="Proteomes" id="UP001056132">
    <property type="component" value="Chromosome 1"/>
</dbReference>
<gene>
    <name evidence="15" type="ORF">M5D45_11385</name>
</gene>
<dbReference type="InterPro" id="IPR005111">
    <property type="entry name" value="MoeA_C_domain_IV"/>
</dbReference>
<dbReference type="FunFam" id="2.40.340.10:FF:000003">
    <property type="entry name" value="Molybdopterin molybdenumtransferase"/>
    <property type="match status" value="1"/>
</dbReference>
<dbReference type="InterPro" id="IPR038987">
    <property type="entry name" value="MoeA-like"/>
</dbReference>
<organism evidence="15 16">
    <name type="scientific">Cupriavidus campinensis</name>
    <dbReference type="NCBI Taxonomy" id="151783"/>
    <lineage>
        <taxon>Bacteria</taxon>
        <taxon>Pseudomonadati</taxon>
        <taxon>Pseudomonadota</taxon>
        <taxon>Betaproteobacteria</taxon>
        <taxon>Burkholderiales</taxon>
        <taxon>Burkholderiaceae</taxon>
        <taxon>Cupriavidus</taxon>
    </lineage>
</organism>
<dbReference type="PANTHER" id="PTHR10192:SF5">
    <property type="entry name" value="GEPHYRIN"/>
    <property type="match status" value="1"/>
</dbReference>
<keyword evidence="7 13" id="KW-0500">Molybdenum</keyword>
<dbReference type="Gene3D" id="3.40.980.10">
    <property type="entry name" value="MoaB/Mog-like domain"/>
    <property type="match status" value="1"/>
</dbReference>
<evidence type="ECO:0000256" key="4">
    <source>
        <dbReference type="ARBA" id="ARBA00010763"/>
    </source>
</evidence>
<feature type="domain" description="MoaB/Mog" evidence="14">
    <location>
        <begin position="197"/>
        <end position="338"/>
    </location>
</feature>
<sequence>MPSLQSVISCLSGYDPTALPVAQANAIIGEVVEPVRGTEQLALRTALDRVLAEDVISPIDVPAHDNSAMDGYAFQSAALAAGGDVVLEVIGTAYAGNACDAAPTAGQAVRIMTGAIMPGGCDTVVPQEFVDVQAGGNQIRFAADAVRPGDNRRLRGEDLARGQAALAAGRILQPADLGLLASLGVAEIKVRRRLRVAFFSTGDELRSIGEPLDPGCVYDSNRYTLHGMLRRLNVELIDMGVVRDDPAALEAAFRSACENADAVITSGGVSVGEADYTKQIMARLGDVTFWKIAMRPGRPMAFGRIASNGREALLFGLPGNPVAVMVTFYHFVRGALHRQMGANVPPLPLMRVRSAAAIRKKPGRTEYQRGILAPAADGDWEVRITGQQGSGVLRSMSEANCFIVLGHEQEAVAAGDLVEVMLFDGLM</sequence>
<comment type="catalytic activity">
    <reaction evidence="12">
        <text>adenylyl-molybdopterin + molybdate = Mo-molybdopterin + AMP + H(+)</text>
        <dbReference type="Rhea" id="RHEA:35047"/>
        <dbReference type="ChEBI" id="CHEBI:15378"/>
        <dbReference type="ChEBI" id="CHEBI:36264"/>
        <dbReference type="ChEBI" id="CHEBI:62727"/>
        <dbReference type="ChEBI" id="CHEBI:71302"/>
        <dbReference type="ChEBI" id="CHEBI:456215"/>
        <dbReference type="EC" id="2.10.1.1"/>
    </reaction>
</comment>
<evidence type="ECO:0000256" key="11">
    <source>
        <dbReference type="ARBA" id="ARBA00023150"/>
    </source>
</evidence>
<proteinExistence type="inferred from homology"/>
<dbReference type="InterPro" id="IPR036135">
    <property type="entry name" value="MoeA_linker/N_sf"/>
</dbReference>
<evidence type="ECO:0000256" key="8">
    <source>
        <dbReference type="ARBA" id="ARBA00022679"/>
    </source>
</evidence>
<evidence type="ECO:0000256" key="3">
    <source>
        <dbReference type="ARBA" id="ARBA00005046"/>
    </source>
</evidence>
<dbReference type="FunFam" id="3.40.980.10:FF:000004">
    <property type="entry name" value="Molybdopterin molybdenumtransferase"/>
    <property type="match status" value="1"/>
</dbReference>
<dbReference type="SUPFAM" id="SSF63882">
    <property type="entry name" value="MoeA N-terminal region -like"/>
    <property type="match status" value="1"/>
</dbReference>
<dbReference type="Gene3D" id="2.40.340.10">
    <property type="entry name" value="MoeA, C-terminal, domain IV"/>
    <property type="match status" value="1"/>
</dbReference>
<reference evidence="15" key="2">
    <citation type="submission" date="2022-05" db="EMBL/GenBank/DDBJ databases">
        <authorList>
            <person name="Kunte H.-J."/>
        </authorList>
    </citation>
    <scope>NUCLEOTIDE SEQUENCE</scope>
    <source>
        <strain evidence="15">G5</strain>
    </source>
</reference>
<dbReference type="Pfam" id="PF03453">
    <property type="entry name" value="MoeA_N"/>
    <property type="match status" value="1"/>
</dbReference>
<dbReference type="InterPro" id="IPR001453">
    <property type="entry name" value="MoaB/Mog_dom"/>
</dbReference>
<dbReference type="SUPFAM" id="SSF63867">
    <property type="entry name" value="MoeA C-terminal domain-like"/>
    <property type="match status" value="1"/>
</dbReference>
<dbReference type="RefSeq" id="WP_250024677.1">
    <property type="nucleotide sequence ID" value="NZ_CP097330.1"/>
</dbReference>
<comment type="function">
    <text evidence="2 13">Catalyzes the insertion of molybdate into adenylated molybdopterin with the concomitant release of AMP.</text>
</comment>
<dbReference type="SUPFAM" id="SSF53218">
    <property type="entry name" value="Molybdenum cofactor biosynthesis proteins"/>
    <property type="match status" value="1"/>
</dbReference>
<comment type="cofactor">
    <cofactor evidence="1 13">
        <name>Mg(2+)</name>
        <dbReference type="ChEBI" id="CHEBI:18420"/>
    </cofactor>
</comment>
<evidence type="ECO:0000256" key="9">
    <source>
        <dbReference type="ARBA" id="ARBA00022723"/>
    </source>
</evidence>
<dbReference type="Gene3D" id="3.90.105.10">
    <property type="entry name" value="Molybdopterin biosynthesis moea protein, domain 2"/>
    <property type="match status" value="1"/>
</dbReference>
<dbReference type="AlphaFoldDB" id="A0AAE9L0S2"/>
<dbReference type="PANTHER" id="PTHR10192">
    <property type="entry name" value="MOLYBDOPTERIN BIOSYNTHESIS PROTEIN"/>
    <property type="match status" value="1"/>
</dbReference>
<protein>
    <recommendedName>
        <fullName evidence="6 13">Molybdopterin molybdenumtransferase</fullName>
        <ecNumber evidence="5 13">2.10.1.1</ecNumber>
    </recommendedName>
</protein>
<dbReference type="InterPro" id="IPR005110">
    <property type="entry name" value="MoeA_linker/N"/>
</dbReference>
<evidence type="ECO:0000256" key="12">
    <source>
        <dbReference type="ARBA" id="ARBA00047317"/>
    </source>
</evidence>
<keyword evidence="8 13" id="KW-0808">Transferase</keyword>
<dbReference type="Gene3D" id="2.170.190.11">
    <property type="entry name" value="Molybdopterin biosynthesis moea protein, domain 3"/>
    <property type="match status" value="1"/>
</dbReference>
<dbReference type="SMART" id="SM00852">
    <property type="entry name" value="MoCF_biosynth"/>
    <property type="match status" value="1"/>
</dbReference>
<dbReference type="EMBL" id="CP097330">
    <property type="protein sequence ID" value="URF03148.1"/>
    <property type="molecule type" value="Genomic_DNA"/>
</dbReference>
<evidence type="ECO:0000256" key="7">
    <source>
        <dbReference type="ARBA" id="ARBA00022505"/>
    </source>
</evidence>
<dbReference type="GO" id="GO:0046872">
    <property type="term" value="F:metal ion binding"/>
    <property type="evidence" value="ECO:0007669"/>
    <property type="project" value="UniProtKB-UniRule"/>
</dbReference>
<dbReference type="InterPro" id="IPR036425">
    <property type="entry name" value="MoaB/Mog-like_dom_sf"/>
</dbReference>
<comment type="similarity">
    <text evidence="4 13">Belongs to the MoeA family.</text>
</comment>
<reference evidence="15" key="1">
    <citation type="journal article" date="2022" name="Microbiol. Resour. Announc.">
        <title>Genome Sequence of Cupriavidus campinensis Strain G5, a Member of a Bacterial Consortium Capable of Polyethylene Degradation.</title>
        <authorList>
            <person name="Schneider B."/>
            <person name="Pfeiffer F."/>
            <person name="Dyall-Smith M."/>
            <person name="Kunte H.J."/>
        </authorList>
    </citation>
    <scope>NUCLEOTIDE SEQUENCE</scope>
    <source>
        <strain evidence="15">G5</strain>
    </source>
</reference>
<keyword evidence="10 13" id="KW-0460">Magnesium</keyword>
<dbReference type="NCBIfam" id="NF045515">
    <property type="entry name" value="Glp_gephyrin"/>
    <property type="match status" value="1"/>
</dbReference>
<evidence type="ECO:0000256" key="6">
    <source>
        <dbReference type="ARBA" id="ARBA00021108"/>
    </source>
</evidence>
<evidence type="ECO:0000256" key="1">
    <source>
        <dbReference type="ARBA" id="ARBA00001946"/>
    </source>
</evidence>
<accession>A0AAE9L0S2</accession>
<evidence type="ECO:0000259" key="14">
    <source>
        <dbReference type="SMART" id="SM00852"/>
    </source>
</evidence>
<dbReference type="EC" id="2.10.1.1" evidence="5 13"/>
<evidence type="ECO:0000313" key="15">
    <source>
        <dbReference type="EMBL" id="URF03148.1"/>
    </source>
</evidence>
<dbReference type="InterPro" id="IPR036688">
    <property type="entry name" value="MoeA_C_domain_IV_sf"/>
</dbReference>
<dbReference type="GO" id="GO:0061599">
    <property type="term" value="F:molybdopterin molybdotransferase activity"/>
    <property type="evidence" value="ECO:0007669"/>
    <property type="project" value="UniProtKB-UniRule"/>
</dbReference>
<evidence type="ECO:0000256" key="5">
    <source>
        <dbReference type="ARBA" id="ARBA00013269"/>
    </source>
</evidence>
<dbReference type="Pfam" id="PF03454">
    <property type="entry name" value="MoeA_C"/>
    <property type="match status" value="1"/>
</dbReference>
<comment type="pathway">
    <text evidence="3 13">Cofactor biosynthesis; molybdopterin biosynthesis.</text>
</comment>
<dbReference type="CDD" id="cd00887">
    <property type="entry name" value="MoeA"/>
    <property type="match status" value="1"/>
</dbReference>
<dbReference type="Pfam" id="PF00994">
    <property type="entry name" value="MoCF_biosynth"/>
    <property type="match status" value="1"/>
</dbReference>
<dbReference type="KEGG" id="ccam:M5D45_11385"/>
<name>A0AAE9L0S2_9BURK</name>
<dbReference type="GO" id="GO:0006777">
    <property type="term" value="P:Mo-molybdopterin cofactor biosynthetic process"/>
    <property type="evidence" value="ECO:0007669"/>
    <property type="project" value="UniProtKB-UniRule"/>
</dbReference>
<evidence type="ECO:0000313" key="16">
    <source>
        <dbReference type="Proteomes" id="UP001056132"/>
    </source>
</evidence>